<dbReference type="AlphaFoldDB" id="A0AAP2CCM3"/>
<keyword evidence="12 18" id="KW-0804">Transcription</keyword>
<evidence type="ECO:0000259" key="24">
    <source>
        <dbReference type="Pfam" id="PF18327"/>
    </source>
</evidence>
<dbReference type="EC" id="1.5.5.2" evidence="18"/>
<evidence type="ECO:0000256" key="16">
    <source>
        <dbReference type="ARBA" id="ARBA00060889"/>
    </source>
</evidence>
<protein>
    <recommendedName>
        <fullName evidence="18">Bifunctional protein PutA</fullName>
    </recommendedName>
    <domain>
        <recommendedName>
            <fullName evidence="18">Proline dehydrogenase</fullName>
            <ecNumber evidence="18">1.5.5.2</ecNumber>
        </recommendedName>
        <alternativeName>
            <fullName evidence="18">Proline oxidase</fullName>
        </alternativeName>
    </domain>
    <domain>
        <recommendedName>
            <fullName evidence="18">Delta-1-pyrroline-5-carboxylate dehydrogenase</fullName>
            <shortName evidence="18">P5C dehydrogenase</shortName>
            <ecNumber evidence="18">1.2.1.88</ecNumber>
        </recommendedName>
        <alternativeName>
            <fullName evidence="18">L-glutamate gamma-semialdehyde dehydrogenase</fullName>
        </alternativeName>
    </domain>
</protein>
<keyword evidence="10 18" id="KW-0642">Proline metabolism</keyword>
<organism evidence="25 26">
    <name type="scientific">Coralloluteibacterium stylophorae</name>
    <dbReference type="NCBI Taxonomy" id="1776034"/>
    <lineage>
        <taxon>Bacteria</taxon>
        <taxon>Pseudomonadati</taxon>
        <taxon>Pseudomonadota</taxon>
        <taxon>Gammaproteobacteria</taxon>
        <taxon>Lysobacterales</taxon>
        <taxon>Lysobacteraceae</taxon>
        <taxon>Coralloluteibacterium</taxon>
    </lineage>
</organism>
<dbReference type="InterPro" id="IPR016161">
    <property type="entry name" value="Ald_DH/histidinol_DH"/>
</dbReference>
<dbReference type="Gene3D" id="1.20.5.550">
    <property type="entry name" value="Single Helix bin"/>
    <property type="match status" value="1"/>
</dbReference>
<dbReference type="CDD" id="cd07125">
    <property type="entry name" value="ALDH_PutA-P5CDH"/>
    <property type="match status" value="1"/>
</dbReference>
<evidence type="ECO:0000259" key="22">
    <source>
        <dbReference type="Pfam" id="PF01619"/>
    </source>
</evidence>
<evidence type="ECO:0000256" key="14">
    <source>
        <dbReference type="ARBA" id="ARBA00048142"/>
    </source>
</evidence>
<evidence type="ECO:0000256" key="12">
    <source>
        <dbReference type="ARBA" id="ARBA00023163"/>
    </source>
</evidence>
<feature type="domain" description="Aldehyde dehydrogenase" evidence="21">
    <location>
        <begin position="641"/>
        <end position="1100"/>
    </location>
</feature>
<dbReference type="SUPFAM" id="SSF53720">
    <property type="entry name" value="ALDH-like"/>
    <property type="match status" value="1"/>
</dbReference>
<dbReference type="InterPro" id="IPR016163">
    <property type="entry name" value="Ald_DH_C"/>
</dbReference>
<gene>
    <name evidence="25" type="primary">putA</name>
    <name evidence="25" type="ORF">KB893_013085</name>
</gene>
<dbReference type="InterPro" id="IPR024089">
    <property type="entry name" value="PRODH_PutA_dom_I/II"/>
</dbReference>
<comment type="cofactor">
    <cofactor evidence="1 18">
        <name>FAD</name>
        <dbReference type="ChEBI" id="CHEBI:57692"/>
    </cofactor>
</comment>
<dbReference type="InterPro" id="IPR002872">
    <property type="entry name" value="Proline_DH_dom"/>
</dbReference>
<dbReference type="InterPro" id="IPR050485">
    <property type="entry name" value="Proline_metab_enzyme"/>
</dbReference>
<dbReference type="Gene3D" id="1.20.5.460">
    <property type="entry name" value="Single helix bin"/>
    <property type="match status" value="1"/>
</dbReference>
<dbReference type="InterPro" id="IPR016160">
    <property type="entry name" value="Ald_DH_CS_CYS"/>
</dbReference>
<reference evidence="25 26" key="1">
    <citation type="journal article" date="2021" name="Microbiol. Resour. Announc.">
        <title>Draft Genome Sequence of Coralloluteibacterium stylophorae LMG 29479T.</title>
        <authorList>
            <person name="Karlyshev A.V."/>
            <person name="Kudryashova E.B."/>
            <person name="Ariskina E.V."/>
            <person name="Conroy A.P."/>
            <person name="Abidueva E.Y."/>
        </authorList>
    </citation>
    <scope>NUCLEOTIDE SEQUENCE [LARGE SCALE GENOMIC DNA]</scope>
    <source>
        <strain evidence="25 26">LMG 29479</strain>
    </source>
</reference>
<dbReference type="Pfam" id="PF14850">
    <property type="entry name" value="Pro_dh-DNA_bdg"/>
    <property type="match status" value="1"/>
</dbReference>
<comment type="caution">
    <text evidence="25">The sequence shown here is derived from an EMBL/GenBank/DDBJ whole genome shotgun (WGS) entry which is preliminary data.</text>
</comment>
<feature type="domain" description="Proline dehydrogenase" evidence="22">
    <location>
        <begin position="264"/>
        <end position="557"/>
    </location>
</feature>
<evidence type="ECO:0000256" key="5">
    <source>
        <dbReference type="ARBA" id="ARBA00022630"/>
    </source>
</evidence>
<comment type="catalytic activity">
    <reaction evidence="15 18">
        <text>L-proline + a quinone = (S)-1-pyrroline-5-carboxylate + a quinol + H(+)</text>
        <dbReference type="Rhea" id="RHEA:23784"/>
        <dbReference type="ChEBI" id="CHEBI:15378"/>
        <dbReference type="ChEBI" id="CHEBI:17388"/>
        <dbReference type="ChEBI" id="CHEBI:24646"/>
        <dbReference type="ChEBI" id="CHEBI:60039"/>
        <dbReference type="ChEBI" id="CHEBI:132124"/>
        <dbReference type="EC" id="1.5.5.2"/>
    </reaction>
</comment>
<dbReference type="InterPro" id="IPR024090">
    <property type="entry name" value="PRODH_PutA_dom_I"/>
</dbReference>
<evidence type="ECO:0000256" key="4">
    <source>
        <dbReference type="ARBA" id="ARBA00022491"/>
    </source>
</evidence>
<evidence type="ECO:0000256" key="20">
    <source>
        <dbReference type="SAM" id="MobiDB-lite"/>
    </source>
</evidence>
<evidence type="ECO:0000256" key="9">
    <source>
        <dbReference type="ARBA" id="ARBA00023027"/>
    </source>
</evidence>
<dbReference type="InterPro" id="IPR016162">
    <property type="entry name" value="Ald_DH_N"/>
</dbReference>
<dbReference type="NCBIfam" id="NF008869">
    <property type="entry name" value="PRK11904.1"/>
    <property type="match status" value="1"/>
</dbReference>
<evidence type="ECO:0000256" key="17">
    <source>
        <dbReference type="ARBA" id="ARBA00060911"/>
    </source>
</evidence>
<evidence type="ECO:0000256" key="15">
    <source>
        <dbReference type="ARBA" id="ARBA00048779"/>
    </source>
</evidence>
<comment type="function">
    <text evidence="18">Oxidizes proline to glutamate for use as a carbon and nitrogen source.</text>
</comment>
<evidence type="ECO:0000256" key="19">
    <source>
        <dbReference type="PIRSR" id="PIRSR000197-1"/>
    </source>
</evidence>
<dbReference type="Gene3D" id="3.40.309.10">
    <property type="entry name" value="Aldehyde Dehydrogenase, Chain A, domain 2"/>
    <property type="match status" value="1"/>
</dbReference>
<dbReference type="NCBIfam" id="TIGR01238">
    <property type="entry name" value="D1pyr5carbox3"/>
    <property type="match status" value="1"/>
</dbReference>
<dbReference type="InterPro" id="IPR041349">
    <property type="entry name" value="PRODH"/>
</dbReference>
<dbReference type="Gene3D" id="3.40.605.10">
    <property type="entry name" value="Aldehyde Dehydrogenase, Chain A, domain 1"/>
    <property type="match status" value="1"/>
</dbReference>
<keyword evidence="11 18" id="KW-0238">DNA-binding</keyword>
<dbReference type="Gene3D" id="3.20.20.220">
    <property type="match status" value="1"/>
</dbReference>
<comment type="pathway">
    <text evidence="3 18">Amino-acid degradation; L-proline degradation into L-glutamate; L-glutamate from L-proline: step 2/2.</text>
</comment>
<keyword evidence="26" id="KW-1185">Reference proteome</keyword>
<proteinExistence type="inferred from homology"/>
<evidence type="ECO:0000313" key="26">
    <source>
        <dbReference type="Proteomes" id="UP000675747"/>
    </source>
</evidence>
<evidence type="ECO:0000256" key="13">
    <source>
        <dbReference type="ARBA" id="ARBA00023268"/>
    </source>
</evidence>
<dbReference type="GO" id="GO:0004657">
    <property type="term" value="F:proline dehydrogenase activity"/>
    <property type="evidence" value="ECO:0007669"/>
    <property type="project" value="UniProtKB-UniRule"/>
</dbReference>
<comment type="similarity">
    <text evidence="17 18">In the C-terminal section; belongs to the aldehyde dehydrogenase family.</text>
</comment>
<keyword evidence="13" id="KW-0511">Multifunctional enzyme</keyword>
<evidence type="ECO:0000256" key="3">
    <source>
        <dbReference type="ARBA" id="ARBA00004786"/>
    </source>
</evidence>
<evidence type="ECO:0000256" key="8">
    <source>
        <dbReference type="ARBA" id="ARBA00023015"/>
    </source>
</evidence>
<comment type="similarity">
    <text evidence="16 18">In the N-terminal section; belongs to the proline dehydrogenase family.</text>
</comment>
<dbReference type="InterPro" id="IPR024082">
    <property type="entry name" value="PRODH_PutA_dom_II"/>
</dbReference>
<dbReference type="PANTHER" id="PTHR42862">
    <property type="entry name" value="DELTA-1-PYRROLINE-5-CARBOXYLATE DEHYDROGENASE 1, ISOFORM A-RELATED"/>
    <property type="match status" value="1"/>
</dbReference>
<dbReference type="InterPro" id="IPR015590">
    <property type="entry name" value="Aldehyde_DH_dom"/>
</dbReference>
<evidence type="ECO:0000259" key="21">
    <source>
        <dbReference type="Pfam" id="PF00171"/>
    </source>
</evidence>
<dbReference type="PANTHER" id="PTHR42862:SF1">
    <property type="entry name" value="DELTA-1-PYRROLINE-5-CARBOXYLATE DEHYDROGENASE 2, ISOFORM A-RELATED"/>
    <property type="match status" value="1"/>
</dbReference>
<dbReference type="SUPFAM" id="SSF81935">
    <property type="entry name" value="N-terminal domain of bifunctional PutA protein"/>
    <property type="match status" value="1"/>
</dbReference>
<dbReference type="InterPro" id="IPR025703">
    <property type="entry name" value="Bifunct_PutA"/>
</dbReference>
<evidence type="ECO:0000256" key="11">
    <source>
        <dbReference type="ARBA" id="ARBA00023125"/>
    </source>
</evidence>
<sequence length="1120" mass="120092">MRKSHPAGCDVKPRNDTRPVPARASKRAAVTPRRKPASRGVATRRGAQPRGFAKPYNPRISALPRPIRRSTLNAILSPELPPEPSPLRRRITEGWLVDEAEHLATLLDAARLPGTEQEAVQRAAEDLVDRVRKRADDQGAIEAFMRQYDLGSEEGVLLMCVAEALLRVPDQATADRLIRDKLGEADWERHLGASESVLVNASTWGLLLTGRFIDLAEETRRDFGGALRRLVGRAGEPVIRLAVRQAMRIMGHQFVMGRTIREALARSRRGANAGYRYSFDMLGEAAFTARDAARYLDAYRKAIEAIGAGGPYADVIAAPSISVKLSALHPRYEHAKRARVRAELTPRVLELAQLAKARGIGFTVDAEEADRLELSLDVIVDAFADASLAGWNGYGLAVQAYQKRAPFVIDYLADVARGLGRTMPMRLVKGAYWDSEIKRAQVDGLAGYPVFTRKANTDVSYLACARRMFAAGEALYPMFATHNAQTITTIHHLAQGRPFEFQKLHGMGGDLYAEVVPAERLGVPCRVYAPVGSHEDLLPYLVRRLLENGANSSFVNRITDEEISAAELVADPVATVAAYDVKPHPRIPLPSALYASQGEDRTNSMGVNLANDIDLAALAGKINAAVKPWAAGPLVPGASSTGPTVAVTSPADRRIEVGQWQAADTATVQRALANAVAAQPSWDALPAAGRASILEHAADLLEARMPEFMAMCTREAGKTLIDGVAEVREAVDFLRYYALQARRQFITQPLPGPTGESNQLQLHGRGVFVCISPWNFPLAIFVGQVVAALVSGNTVIAKPAEQTTLVGHAAVKLLHEAGVPADVLQFVPGDGATVGAALTSDPRVAGVAFTGSTETARAINRALAARDAAIGVLIAETGGQNALIADSSALPEQLVKDAINGAFGSAGQRCSAARVLFVQKDIADKVIGMLAGAMDELAVGDPGLLSTDVGPVIDADALKMLEDHAARMDREATLIRRVELGEATAHGSFFAPRAYELKHLGQLEREVFGPVLHVIRFDGDRLEEVVDQVNATGYGLTLGIHSRIDETVEAIAARARVGNCYVNRNQIGAVVGVQPFGGEALSGTGPKAGGPHYLLRFVTERTLTVNTTAAGGNASLLTLE</sequence>
<dbReference type="GO" id="GO:0003700">
    <property type="term" value="F:DNA-binding transcription factor activity"/>
    <property type="evidence" value="ECO:0007669"/>
    <property type="project" value="InterPro"/>
</dbReference>
<keyword evidence="8 18" id="KW-0805">Transcription regulation</keyword>
<dbReference type="InterPro" id="IPR005933">
    <property type="entry name" value="PutA_C"/>
</dbReference>
<comment type="catalytic activity">
    <reaction evidence="14 18">
        <text>L-glutamate 5-semialdehyde + NAD(+) + H2O = L-glutamate + NADH + 2 H(+)</text>
        <dbReference type="Rhea" id="RHEA:30235"/>
        <dbReference type="ChEBI" id="CHEBI:15377"/>
        <dbReference type="ChEBI" id="CHEBI:15378"/>
        <dbReference type="ChEBI" id="CHEBI:29985"/>
        <dbReference type="ChEBI" id="CHEBI:57540"/>
        <dbReference type="ChEBI" id="CHEBI:57945"/>
        <dbReference type="ChEBI" id="CHEBI:58066"/>
        <dbReference type="EC" id="1.2.1.88"/>
    </reaction>
</comment>
<feature type="active site" evidence="19">
    <location>
        <position position="910"/>
    </location>
</feature>
<dbReference type="PROSITE" id="PS00070">
    <property type="entry name" value="ALDEHYDE_DEHYDR_CYS"/>
    <property type="match status" value="1"/>
</dbReference>
<keyword evidence="5 18" id="KW-0285">Flavoprotein</keyword>
<dbReference type="GO" id="GO:0003677">
    <property type="term" value="F:DNA binding"/>
    <property type="evidence" value="ECO:0007669"/>
    <property type="project" value="UniProtKB-KW"/>
</dbReference>
<evidence type="ECO:0000256" key="7">
    <source>
        <dbReference type="ARBA" id="ARBA00023002"/>
    </source>
</evidence>
<dbReference type="GO" id="GO:0003842">
    <property type="term" value="F:L-glutamate gamma-semialdehyde dehydrogenase activity"/>
    <property type="evidence" value="ECO:0007669"/>
    <property type="project" value="UniProtKB-UniRule"/>
</dbReference>
<dbReference type="Proteomes" id="UP000675747">
    <property type="component" value="Unassembled WGS sequence"/>
</dbReference>
<dbReference type="Pfam" id="PF00171">
    <property type="entry name" value="Aldedh"/>
    <property type="match status" value="1"/>
</dbReference>
<dbReference type="PIRSF" id="PIRSF000197">
    <property type="entry name" value="Bifunct_PutA"/>
    <property type="match status" value="1"/>
</dbReference>
<dbReference type="FunFam" id="3.40.309.10:FF:000005">
    <property type="entry name" value="1-pyrroline-5-carboxylate dehydrogenase 1"/>
    <property type="match status" value="1"/>
</dbReference>
<dbReference type="GO" id="GO:0009898">
    <property type="term" value="C:cytoplasmic side of plasma membrane"/>
    <property type="evidence" value="ECO:0007669"/>
    <property type="project" value="TreeGrafter"/>
</dbReference>
<evidence type="ECO:0000259" key="23">
    <source>
        <dbReference type="Pfam" id="PF14850"/>
    </source>
</evidence>
<keyword evidence="9 18" id="KW-0520">NAD</keyword>
<evidence type="ECO:0000313" key="25">
    <source>
        <dbReference type="EMBL" id="MBS7458067.1"/>
    </source>
</evidence>
<dbReference type="SUPFAM" id="SSF51730">
    <property type="entry name" value="FAD-linked oxidoreductase"/>
    <property type="match status" value="1"/>
</dbReference>
<feature type="region of interest" description="Disordered" evidence="20">
    <location>
        <begin position="1"/>
        <end position="61"/>
    </location>
</feature>
<accession>A0AAP2CCM3</accession>
<name>A0AAP2CCM3_9GAMM</name>
<keyword evidence="7 18" id="KW-0560">Oxidoreductase</keyword>
<feature type="active site" evidence="19">
    <location>
        <position position="876"/>
    </location>
</feature>
<dbReference type="EMBL" id="JAGQFT020000008">
    <property type="protein sequence ID" value="MBS7458067.1"/>
    <property type="molecule type" value="Genomic_DNA"/>
</dbReference>
<evidence type="ECO:0000256" key="1">
    <source>
        <dbReference type="ARBA" id="ARBA00001974"/>
    </source>
</evidence>
<feature type="domain" description="Proline utilization A proline dehydrogenase N-terminal" evidence="24">
    <location>
        <begin position="85"/>
        <end position="132"/>
    </location>
</feature>
<evidence type="ECO:0000256" key="2">
    <source>
        <dbReference type="ARBA" id="ARBA00004739"/>
    </source>
</evidence>
<feature type="domain" description="Proline dehydrogenase PutA" evidence="23">
    <location>
        <begin position="141"/>
        <end position="254"/>
    </location>
</feature>
<comment type="pathway">
    <text evidence="2 18">Amino-acid degradation; L-proline degradation into L-glutamate; L-glutamate from L-proline: step 1/2.</text>
</comment>
<dbReference type="Pfam" id="PF18327">
    <property type="entry name" value="PRODH"/>
    <property type="match status" value="1"/>
</dbReference>
<evidence type="ECO:0000256" key="6">
    <source>
        <dbReference type="ARBA" id="ARBA00022827"/>
    </source>
</evidence>
<dbReference type="FunFam" id="3.20.20.220:FF:000004">
    <property type="entry name" value="Bifunctional protein PutA"/>
    <property type="match status" value="1"/>
</dbReference>
<dbReference type="GO" id="GO:0010133">
    <property type="term" value="P:L-proline catabolic process to L-glutamate"/>
    <property type="evidence" value="ECO:0007669"/>
    <property type="project" value="UniProtKB-UniRule"/>
</dbReference>
<dbReference type="InterPro" id="IPR029041">
    <property type="entry name" value="FAD-linked_oxidoreductase-like"/>
</dbReference>
<dbReference type="EC" id="1.2.1.88" evidence="18"/>
<dbReference type="Pfam" id="PF01619">
    <property type="entry name" value="Pro_dh"/>
    <property type="match status" value="1"/>
</dbReference>
<keyword evidence="4 18" id="KW-0678">Repressor</keyword>
<keyword evidence="6 18" id="KW-0274">FAD</keyword>
<evidence type="ECO:0000256" key="10">
    <source>
        <dbReference type="ARBA" id="ARBA00023062"/>
    </source>
</evidence>
<evidence type="ECO:0000256" key="18">
    <source>
        <dbReference type="PIRNR" id="PIRNR000197"/>
    </source>
</evidence>